<name>A0A090XT77_PAEMA</name>
<accession>A0A090XT77</accession>
<dbReference type="AlphaFoldDB" id="A0A090XT77"/>
<sequence>MNLHLFCYTSFDDIDVLYTSFFTNSGLRNEQPFRGPGLDIHVGYHACLKCISRILYRDFNRISFQILIHDRVDRRNLGVNSLIDGRNAYCHGGTDFNLHHFRLGQIYFHQNRIGISNRDNRRLRTDNLSNIAVDSRKRAGHWSLNGSVIQLAASCLKSGAQLFNIGLSHINTGPFTG</sequence>
<organism evidence="1 2">
    <name type="scientific">Paenibacillus macerans</name>
    <name type="common">Bacillus macerans</name>
    <dbReference type="NCBI Taxonomy" id="44252"/>
    <lineage>
        <taxon>Bacteria</taxon>
        <taxon>Bacillati</taxon>
        <taxon>Bacillota</taxon>
        <taxon>Bacilli</taxon>
        <taxon>Bacillales</taxon>
        <taxon>Paenibacillaceae</taxon>
        <taxon>Paenibacillus</taxon>
    </lineage>
</organism>
<evidence type="ECO:0000313" key="1">
    <source>
        <dbReference type="EMBL" id="KFM89121.1"/>
    </source>
</evidence>
<dbReference type="HOGENOM" id="CLU_1516456_0_0_9"/>
<comment type="caution">
    <text evidence="1">The sequence shown here is derived from an EMBL/GenBank/DDBJ whole genome shotgun (WGS) entry which is preliminary data.</text>
</comment>
<evidence type="ECO:0000313" key="2">
    <source>
        <dbReference type="Proteomes" id="UP000029278"/>
    </source>
</evidence>
<keyword evidence="2" id="KW-1185">Reference proteome</keyword>
<dbReference type="Proteomes" id="UP000029278">
    <property type="component" value="Unassembled WGS sequence"/>
</dbReference>
<gene>
    <name evidence="1" type="ORF">DJ90_6215</name>
</gene>
<proteinExistence type="predicted"/>
<dbReference type="STRING" id="44252.DJ90_6215"/>
<reference evidence="1 2" key="1">
    <citation type="submission" date="2014-04" db="EMBL/GenBank/DDBJ databases">
        <authorList>
            <person name="Bishop-Lilly K.A."/>
            <person name="Broomall S.M."/>
            <person name="Chain P.S."/>
            <person name="Chertkov O."/>
            <person name="Coyne S.R."/>
            <person name="Daligault H.E."/>
            <person name="Davenport K.W."/>
            <person name="Erkkila T."/>
            <person name="Frey K.G."/>
            <person name="Gibbons H.S."/>
            <person name="Gu W."/>
            <person name="Jaissle J."/>
            <person name="Johnson S.L."/>
            <person name="Koroleva G.I."/>
            <person name="Ladner J.T."/>
            <person name="Lo C.-C."/>
            <person name="Minogue T.D."/>
            <person name="Munk C."/>
            <person name="Palacios G.F."/>
            <person name="Redden C.L."/>
            <person name="Rosenzweig C.N."/>
            <person name="Scholz M.B."/>
            <person name="Teshima H."/>
            <person name="Xu Y."/>
        </authorList>
    </citation>
    <scope>NUCLEOTIDE SEQUENCE [LARGE SCALE GENOMIC DNA]</scope>
    <source>
        <strain evidence="1 2">8244</strain>
    </source>
</reference>
<dbReference type="EMBL" id="JMQA01000060">
    <property type="protein sequence ID" value="KFM89121.1"/>
    <property type="molecule type" value="Genomic_DNA"/>
</dbReference>
<protein>
    <submittedName>
        <fullName evidence="1">Uncharacterized protein</fullName>
    </submittedName>
</protein>